<dbReference type="PROSITE" id="PS50110">
    <property type="entry name" value="RESPONSE_REGULATORY"/>
    <property type="match status" value="1"/>
</dbReference>
<dbReference type="PANTHER" id="PTHR43065">
    <property type="entry name" value="SENSOR HISTIDINE KINASE"/>
    <property type="match status" value="1"/>
</dbReference>
<evidence type="ECO:0000259" key="10">
    <source>
        <dbReference type="PROSITE" id="PS50924"/>
    </source>
</evidence>
<evidence type="ECO:0000313" key="12">
    <source>
        <dbReference type="Proteomes" id="UP000316905"/>
    </source>
</evidence>
<dbReference type="NCBIfam" id="TIGR00229">
    <property type="entry name" value="sensory_box"/>
    <property type="match status" value="1"/>
</dbReference>
<dbReference type="SUPFAM" id="SSF52172">
    <property type="entry name" value="CheY-like"/>
    <property type="match status" value="1"/>
</dbReference>
<dbReference type="PRINTS" id="PR00344">
    <property type="entry name" value="BCTRLSENSOR"/>
</dbReference>
<evidence type="ECO:0000256" key="5">
    <source>
        <dbReference type="PROSITE-ProRule" id="PRU00244"/>
    </source>
</evidence>
<dbReference type="InterPro" id="IPR036097">
    <property type="entry name" value="HisK_dim/P_sf"/>
</dbReference>
<evidence type="ECO:0000259" key="6">
    <source>
        <dbReference type="PROSITE" id="PS50109"/>
    </source>
</evidence>
<dbReference type="CDD" id="cd00082">
    <property type="entry name" value="HisKA"/>
    <property type="match status" value="1"/>
</dbReference>
<dbReference type="PROSITE" id="PS50924">
    <property type="entry name" value="MHYT"/>
    <property type="match status" value="1"/>
</dbReference>
<feature type="transmembrane region" description="Helical" evidence="5">
    <location>
        <begin position="170"/>
        <end position="189"/>
    </location>
</feature>
<comment type="caution">
    <text evidence="11">The sequence shown here is derived from an EMBL/GenBank/DDBJ whole genome shotgun (WGS) entry which is preliminary data.</text>
</comment>
<dbReference type="InterPro" id="IPR003661">
    <property type="entry name" value="HisK_dim/P_dom"/>
</dbReference>
<evidence type="ECO:0000256" key="1">
    <source>
        <dbReference type="ARBA" id="ARBA00000085"/>
    </source>
</evidence>
<dbReference type="GO" id="GO:0000155">
    <property type="term" value="F:phosphorelay sensor kinase activity"/>
    <property type="evidence" value="ECO:0007669"/>
    <property type="project" value="InterPro"/>
</dbReference>
<dbReference type="AlphaFoldDB" id="A0A562Q981"/>
<dbReference type="InterPro" id="IPR003594">
    <property type="entry name" value="HATPase_dom"/>
</dbReference>
<dbReference type="Pfam" id="PF00072">
    <property type="entry name" value="Response_reg"/>
    <property type="match status" value="1"/>
</dbReference>
<dbReference type="PROSITE" id="PS50112">
    <property type="entry name" value="PAS"/>
    <property type="match status" value="1"/>
</dbReference>
<sequence>MLGTYNTVLVGLSILIAITAGFTALDLASRARLASGWPRHYWLLTAATALGGGVWAMHFVGMLAFEIPEMPMHYDVYLTVTSLVVPIAVTCVSFLAVNHIHSTAGLLSSGLFMGLGIASMHYLGMAAMEMPLEISNDPLWVGVSLLIAIVASIVSLWLSRRMNQLSARIFAALAMGIAISGMHYTAMYGASFTAPMTPSLNHHNALDQITLATAIAASTLLILFLALVAAMYDRRVALMAEREAGFLRLSEARFRSLYKGTPLPLHSLDYEGRIESVSEAWLELLGYERGEIIGRPLANFMTDSSAHQFITQDWPNLFQSGEVKDLECRMVTRAGRILDVIASARLERDEHGGFLYVLGGLINVTERKQAEEALRQAQKMEAIGQLTGGVAHDFNNLLAVVMGNLELLRKRLADDPKALALIENALLGAERGATLTQRLLGFARKQELNPTTVDIPDLLRGMSQLLERSIGPTIQIGIHFPITLPKAYVDGHQLEMVLLNLVVNARDAMDNGGTINITTTEQHLDKDPTSRLNPGNYVCLSVTDTGEGMDPETISRATEPFFTTKGVGKGTGLGLSMAQGLAEQSGGQLLIKSEKGRGTTVELWFPVAQTELCAEHLSVLTPIEPTQITMPSMPLTILVVDDDPLVLKNTIAMLEDLDHTVFHAASAKAALALIKQGLQIDMVLTDQVMPGISGTQLAEIVQVERPGLSILLMSGYAEPSAIKAGSWPRLTKPFTQAALAKMIGKVKGSSHEPVVIPLPLRAIERR</sequence>
<evidence type="ECO:0000256" key="2">
    <source>
        <dbReference type="ARBA" id="ARBA00012438"/>
    </source>
</evidence>
<dbReference type="PROSITE" id="PS50113">
    <property type="entry name" value="PAC"/>
    <property type="match status" value="1"/>
</dbReference>
<dbReference type="Gene3D" id="3.30.565.10">
    <property type="entry name" value="Histidine kinase-like ATPase, C-terminal domain"/>
    <property type="match status" value="1"/>
</dbReference>
<dbReference type="SMART" id="SM00086">
    <property type="entry name" value="PAC"/>
    <property type="match status" value="1"/>
</dbReference>
<dbReference type="InterPro" id="IPR005467">
    <property type="entry name" value="His_kinase_dom"/>
</dbReference>
<protein>
    <recommendedName>
        <fullName evidence="2">histidine kinase</fullName>
        <ecNumber evidence="2">2.7.13.3</ecNumber>
    </recommendedName>
</protein>
<feature type="domain" description="PAS" evidence="8">
    <location>
        <begin position="250"/>
        <end position="295"/>
    </location>
</feature>
<dbReference type="Gene3D" id="3.30.450.20">
    <property type="entry name" value="PAS domain"/>
    <property type="match status" value="1"/>
</dbReference>
<dbReference type="RefSeq" id="WP_145143906.1">
    <property type="nucleotide sequence ID" value="NZ_VLKY01000011.1"/>
</dbReference>
<dbReference type="Pfam" id="PF03707">
    <property type="entry name" value="MHYT"/>
    <property type="match status" value="2"/>
</dbReference>
<dbReference type="OrthoDB" id="9772100at2"/>
<dbReference type="GO" id="GO:0016020">
    <property type="term" value="C:membrane"/>
    <property type="evidence" value="ECO:0007669"/>
    <property type="project" value="UniProtKB-UniRule"/>
</dbReference>
<dbReference type="InterPro" id="IPR000014">
    <property type="entry name" value="PAS"/>
</dbReference>
<evidence type="ECO:0000256" key="3">
    <source>
        <dbReference type="ARBA" id="ARBA00022553"/>
    </source>
</evidence>
<dbReference type="CDD" id="cd00130">
    <property type="entry name" value="PAS"/>
    <property type="match status" value="1"/>
</dbReference>
<feature type="domain" description="PAC" evidence="9">
    <location>
        <begin position="324"/>
        <end position="376"/>
    </location>
</feature>
<feature type="domain" description="MHYT" evidence="10">
    <location>
        <begin position="5"/>
        <end position="193"/>
    </location>
</feature>
<dbReference type="InterPro" id="IPR000700">
    <property type="entry name" value="PAS-assoc_C"/>
</dbReference>
<evidence type="ECO:0000256" key="4">
    <source>
        <dbReference type="PROSITE-ProRule" id="PRU00169"/>
    </source>
</evidence>
<keyword evidence="12" id="KW-1185">Reference proteome</keyword>
<feature type="transmembrane region" description="Helical" evidence="5">
    <location>
        <begin position="41"/>
        <end position="64"/>
    </location>
</feature>
<comment type="catalytic activity">
    <reaction evidence="1">
        <text>ATP + protein L-histidine = ADP + protein N-phospho-L-histidine.</text>
        <dbReference type="EC" id="2.7.13.3"/>
    </reaction>
</comment>
<dbReference type="Gene3D" id="3.40.50.2300">
    <property type="match status" value="1"/>
</dbReference>
<gene>
    <name evidence="11" type="ORF">IQ22_03356</name>
</gene>
<dbReference type="PROSITE" id="PS50109">
    <property type="entry name" value="HIS_KIN"/>
    <property type="match status" value="1"/>
</dbReference>
<dbReference type="InterPro" id="IPR001789">
    <property type="entry name" value="Sig_transdc_resp-reg_receiver"/>
</dbReference>
<dbReference type="InterPro" id="IPR036890">
    <property type="entry name" value="HATPase_C_sf"/>
</dbReference>
<dbReference type="InterPro" id="IPR005330">
    <property type="entry name" value="MHYT_dom"/>
</dbReference>
<dbReference type="Proteomes" id="UP000316905">
    <property type="component" value="Unassembled WGS sequence"/>
</dbReference>
<evidence type="ECO:0000259" key="8">
    <source>
        <dbReference type="PROSITE" id="PS50112"/>
    </source>
</evidence>
<dbReference type="InterPro" id="IPR001610">
    <property type="entry name" value="PAC"/>
</dbReference>
<feature type="domain" description="Response regulatory" evidence="7">
    <location>
        <begin position="636"/>
        <end position="747"/>
    </location>
</feature>
<dbReference type="SMART" id="SM00091">
    <property type="entry name" value="PAS"/>
    <property type="match status" value="1"/>
</dbReference>
<dbReference type="Pfam" id="PF13426">
    <property type="entry name" value="PAS_9"/>
    <property type="match status" value="1"/>
</dbReference>
<dbReference type="InterPro" id="IPR011006">
    <property type="entry name" value="CheY-like_superfamily"/>
</dbReference>
<dbReference type="Pfam" id="PF02518">
    <property type="entry name" value="HATPase_c"/>
    <property type="match status" value="1"/>
</dbReference>
<dbReference type="PANTHER" id="PTHR43065:SF49">
    <property type="entry name" value="HISTIDINE KINASE"/>
    <property type="match status" value="1"/>
</dbReference>
<feature type="domain" description="Histidine kinase" evidence="6">
    <location>
        <begin position="389"/>
        <end position="609"/>
    </location>
</feature>
<dbReference type="SMART" id="SM00448">
    <property type="entry name" value="REC"/>
    <property type="match status" value="1"/>
</dbReference>
<keyword evidence="5" id="KW-0472">Membrane</keyword>
<dbReference type="SUPFAM" id="SSF55874">
    <property type="entry name" value="ATPase domain of HSP90 chaperone/DNA topoisomerase II/histidine kinase"/>
    <property type="match status" value="1"/>
</dbReference>
<dbReference type="SMART" id="SM00387">
    <property type="entry name" value="HATPase_c"/>
    <property type="match status" value="1"/>
</dbReference>
<dbReference type="EC" id="2.7.13.3" evidence="2"/>
<keyword evidence="3 4" id="KW-0597">Phosphoprotein</keyword>
<evidence type="ECO:0000259" key="9">
    <source>
        <dbReference type="PROSITE" id="PS50113"/>
    </source>
</evidence>
<evidence type="ECO:0000313" key="11">
    <source>
        <dbReference type="EMBL" id="TWI52586.1"/>
    </source>
</evidence>
<feature type="transmembrane region" description="Helical" evidence="5">
    <location>
        <begin position="139"/>
        <end position="158"/>
    </location>
</feature>
<feature type="transmembrane region" description="Helical" evidence="5">
    <location>
        <begin position="76"/>
        <end position="97"/>
    </location>
</feature>
<dbReference type="InterPro" id="IPR004358">
    <property type="entry name" value="Sig_transdc_His_kin-like_C"/>
</dbReference>
<organism evidence="11 12">
    <name type="scientific">Pseudomonas duriflava</name>
    <dbReference type="NCBI Taxonomy" id="459528"/>
    <lineage>
        <taxon>Bacteria</taxon>
        <taxon>Pseudomonadati</taxon>
        <taxon>Pseudomonadota</taxon>
        <taxon>Gammaproteobacteria</taxon>
        <taxon>Pseudomonadales</taxon>
        <taxon>Pseudomonadaceae</taxon>
        <taxon>Pseudomonas</taxon>
    </lineage>
</organism>
<dbReference type="Pfam" id="PF00512">
    <property type="entry name" value="HisKA"/>
    <property type="match status" value="1"/>
</dbReference>
<keyword evidence="5" id="KW-1133">Transmembrane helix</keyword>
<accession>A0A562Q981</accession>
<dbReference type="SUPFAM" id="SSF47384">
    <property type="entry name" value="Homodimeric domain of signal transducing histidine kinase"/>
    <property type="match status" value="1"/>
</dbReference>
<feature type="transmembrane region" description="Helical" evidence="5">
    <location>
        <begin position="6"/>
        <end position="29"/>
    </location>
</feature>
<evidence type="ECO:0000259" key="7">
    <source>
        <dbReference type="PROSITE" id="PS50110"/>
    </source>
</evidence>
<proteinExistence type="predicted"/>
<dbReference type="SUPFAM" id="SSF55785">
    <property type="entry name" value="PYP-like sensor domain (PAS domain)"/>
    <property type="match status" value="1"/>
</dbReference>
<feature type="modified residue" description="4-aspartylphosphate" evidence="4">
    <location>
        <position position="686"/>
    </location>
</feature>
<dbReference type="InterPro" id="IPR035965">
    <property type="entry name" value="PAS-like_dom_sf"/>
</dbReference>
<keyword evidence="5" id="KW-0812">Transmembrane</keyword>
<name>A0A562Q981_9PSED</name>
<feature type="transmembrane region" description="Helical" evidence="5">
    <location>
        <begin position="104"/>
        <end position="127"/>
    </location>
</feature>
<dbReference type="EMBL" id="VLKY01000011">
    <property type="protein sequence ID" value="TWI52586.1"/>
    <property type="molecule type" value="Genomic_DNA"/>
</dbReference>
<reference evidence="11 12" key="1">
    <citation type="journal article" date="2015" name="Stand. Genomic Sci.">
        <title>Genomic Encyclopedia of Bacterial and Archaeal Type Strains, Phase III: the genomes of soil and plant-associated and newly described type strains.</title>
        <authorList>
            <person name="Whitman W.B."/>
            <person name="Woyke T."/>
            <person name="Klenk H.P."/>
            <person name="Zhou Y."/>
            <person name="Lilburn T.G."/>
            <person name="Beck B.J."/>
            <person name="De Vos P."/>
            <person name="Vandamme P."/>
            <person name="Eisen J.A."/>
            <person name="Garrity G."/>
            <person name="Hugenholtz P."/>
            <person name="Kyrpides N.C."/>
        </authorList>
    </citation>
    <scope>NUCLEOTIDE SEQUENCE [LARGE SCALE GENOMIC DNA]</scope>
    <source>
        <strain evidence="11 12">CGMCC 1.6858</strain>
    </source>
</reference>
<feature type="transmembrane region" description="Helical" evidence="5">
    <location>
        <begin position="209"/>
        <end position="232"/>
    </location>
</feature>
<dbReference type="Gene3D" id="1.10.287.130">
    <property type="match status" value="1"/>
</dbReference>
<dbReference type="SMART" id="SM00388">
    <property type="entry name" value="HisKA"/>
    <property type="match status" value="1"/>
</dbReference>